<feature type="compositionally biased region" description="Basic and acidic residues" evidence="1">
    <location>
        <begin position="69"/>
        <end position="83"/>
    </location>
</feature>
<name>A0A6A4SC30_SCOMX</name>
<dbReference type="AlphaFoldDB" id="A0A6A4SC30"/>
<comment type="caution">
    <text evidence="2">The sequence shown here is derived from an EMBL/GenBank/DDBJ whole genome shotgun (WGS) entry which is preliminary data.</text>
</comment>
<evidence type="ECO:0000256" key="1">
    <source>
        <dbReference type="SAM" id="MobiDB-lite"/>
    </source>
</evidence>
<sequence length="83" mass="9206">MLPRSASIRLKRLRSPRVASVPPGVHALVSQIQRHVRRSARAGHVNPMAERPIVDGEGRSHRIIPTSRADPEGNDDHDLISIH</sequence>
<gene>
    <name evidence="2" type="ORF">F2P81_017478</name>
</gene>
<reference evidence="2 3" key="1">
    <citation type="submission" date="2019-06" db="EMBL/GenBank/DDBJ databases">
        <title>Draft genomes of female and male turbot (Scophthalmus maximus).</title>
        <authorList>
            <person name="Xu H."/>
            <person name="Xu X.-W."/>
            <person name="Shao C."/>
            <person name="Chen S."/>
        </authorList>
    </citation>
    <scope>NUCLEOTIDE SEQUENCE [LARGE SCALE GENOMIC DNA]</scope>
    <source>
        <strain evidence="2">Ysfricsl-2016a</strain>
        <tissue evidence="2">Blood</tissue>
    </source>
</reference>
<dbReference type="EMBL" id="VEVO01000015">
    <property type="protein sequence ID" value="KAF0030747.1"/>
    <property type="molecule type" value="Genomic_DNA"/>
</dbReference>
<proteinExistence type="predicted"/>
<evidence type="ECO:0000313" key="2">
    <source>
        <dbReference type="EMBL" id="KAF0030747.1"/>
    </source>
</evidence>
<organism evidence="2 3">
    <name type="scientific">Scophthalmus maximus</name>
    <name type="common">Turbot</name>
    <name type="synonym">Psetta maxima</name>
    <dbReference type="NCBI Taxonomy" id="52904"/>
    <lineage>
        <taxon>Eukaryota</taxon>
        <taxon>Metazoa</taxon>
        <taxon>Chordata</taxon>
        <taxon>Craniata</taxon>
        <taxon>Vertebrata</taxon>
        <taxon>Euteleostomi</taxon>
        <taxon>Actinopterygii</taxon>
        <taxon>Neopterygii</taxon>
        <taxon>Teleostei</taxon>
        <taxon>Neoteleostei</taxon>
        <taxon>Acanthomorphata</taxon>
        <taxon>Carangaria</taxon>
        <taxon>Pleuronectiformes</taxon>
        <taxon>Pleuronectoidei</taxon>
        <taxon>Scophthalmidae</taxon>
        <taxon>Scophthalmus</taxon>
    </lineage>
</organism>
<protein>
    <submittedName>
        <fullName evidence="2">Uncharacterized protein</fullName>
    </submittedName>
</protein>
<accession>A0A6A4SC30</accession>
<evidence type="ECO:0000313" key="3">
    <source>
        <dbReference type="Proteomes" id="UP000438429"/>
    </source>
</evidence>
<feature type="region of interest" description="Disordered" evidence="1">
    <location>
        <begin position="38"/>
        <end position="83"/>
    </location>
</feature>
<dbReference type="Proteomes" id="UP000438429">
    <property type="component" value="Unassembled WGS sequence"/>
</dbReference>